<comment type="caution">
    <text evidence="1">The sequence shown here is derived from an EMBL/GenBank/DDBJ whole genome shotgun (WGS) entry which is preliminary data.</text>
</comment>
<sequence>VRRAIMREMNARNGMASLRDCFDKCKKCNCVDGSRKIYEVGLHLMRLKDKLINHIFRKKFPFVQEEKEPSCRCYGPKLE</sequence>
<feature type="non-terminal residue" evidence="1">
    <location>
        <position position="1"/>
    </location>
</feature>
<evidence type="ECO:0000313" key="1">
    <source>
        <dbReference type="EMBL" id="KAA6311611.1"/>
    </source>
</evidence>
<name>A0A5J4PS53_9EUKA</name>
<dbReference type="Proteomes" id="UP000324800">
    <property type="component" value="Unassembled WGS sequence"/>
</dbReference>
<gene>
    <name evidence="1" type="ORF">EZS28_056091</name>
</gene>
<dbReference type="EMBL" id="SNRW01049160">
    <property type="protein sequence ID" value="KAA6311611.1"/>
    <property type="molecule type" value="Genomic_DNA"/>
</dbReference>
<proteinExistence type="predicted"/>
<evidence type="ECO:0000313" key="2">
    <source>
        <dbReference type="Proteomes" id="UP000324800"/>
    </source>
</evidence>
<accession>A0A5J4PS53</accession>
<organism evidence="1 2">
    <name type="scientific">Streblomastix strix</name>
    <dbReference type="NCBI Taxonomy" id="222440"/>
    <lineage>
        <taxon>Eukaryota</taxon>
        <taxon>Metamonada</taxon>
        <taxon>Preaxostyla</taxon>
        <taxon>Oxymonadida</taxon>
        <taxon>Streblomastigidae</taxon>
        <taxon>Streblomastix</taxon>
    </lineage>
</organism>
<protein>
    <submittedName>
        <fullName evidence="1">Uncharacterized protein</fullName>
    </submittedName>
</protein>
<reference evidence="1 2" key="1">
    <citation type="submission" date="2019-03" db="EMBL/GenBank/DDBJ databases">
        <title>Single cell metagenomics reveals metabolic interactions within the superorganism composed of flagellate Streblomastix strix and complex community of Bacteroidetes bacteria on its surface.</title>
        <authorList>
            <person name="Treitli S.C."/>
            <person name="Kolisko M."/>
            <person name="Husnik F."/>
            <person name="Keeling P."/>
            <person name="Hampl V."/>
        </authorList>
    </citation>
    <scope>NUCLEOTIDE SEQUENCE [LARGE SCALE GENOMIC DNA]</scope>
    <source>
        <strain evidence="1">ST1C</strain>
    </source>
</reference>
<dbReference type="AlphaFoldDB" id="A0A5J4PS53"/>